<dbReference type="Gene3D" id="2.60.200.20">
    <property type="match status" value="1"/>
</dbReference>
<reference evidence="2" key="1">
    <citation type="submission" date="2021-04" db="EMBL/GenBank/DDBJ databases">
        <authorList>
            <person name="Rodrigo-Torres L."/>
            <person name="Arahal R. D."/>
            <person name="Lucena T."/>
        </authorList>
    </citation>
    <scope>NUCLEOTIDE SEQUENCE</scope>
    <source>
        <strain evidence="2">CECT 9275</strain>
    </source>
</reference>
<dbReference type="PROSITE" id="PS50006">
    <property type="entry name" value="FHA_DOMAIN"/>
    <property type="match status" value="1"/>
</dbReference>
<proteinExistence type="predicted"/>
<dbReference type="SUPFAM" id="SSF49879">
    <property type="entry name" value="SMAD/FHA domain"/>
    <property type="match status" value="1"/>
</dbReference>
<dbReference type="AlphaFoldDB" id="A0A916JCW3"/>
<organism evidence="2 3">
    <name type="scientific">Dyadobacter helix</name>
    <dbReference type="NCBI Taxonomy" id="2822344"/>
    <lineage>
        <taxon>Bacteria</taxon>
        <taxon>Pseudomonadati</taxon>
        <taxon>Bacteroidota</taxon>
        <taxon>Cytophagia</taxon>
        <taxon>Cytophagales</taxon>
        <taxon>Spirosomataceae</taxon>
        <taxon>Dyadobacter</taxon>
    </lineage>
</organism>
<evidence type="ECO:0000313" key="2">
    <source>
        <dbReference type="EMBL" id="CAG5002144.1"/>
    </source>
</evidence>
<feature type="domain" description="FHA" evidence="1">
    <location>
        <begin position="5"/>
        <end position="56"/>
    </location>
</feature>
<dbReference type="RefSeq" id="WP_215239386.1">
    <property type="nucleotide sequence ID" value="NZ_CAJRAF010000002.1"/>
</dbReference>
<accession>A0A916JCW3</accession>
<sequence>MVKKYSIGRNPENLISIPDHPSVSGTHAYITPISENEMLVEDNDSTNGTFVNGQMVSSYVLHPADELRVGKVRIKAEQLFQKIARQAKPAGQGNAQKPQRKPQVVDVSDQFEQLRAVFDKYRQRKHQLAVIREGNWLEKLLRIIFPVGSIFRNKALEFQVQKEKLDDWFQEVYVCPNCNTHFGNMRWELIAKKKNCRNCKAILVK</sequence>
<evidence type="ECO:0000313" key="3">
    <source>
        <dbReference type="Proteomes" id="UP000680038"/>
    </source>
</evidence>
<dbReference type="InterPro" id="IPR008984">
    <property type="entry name" value="SMAD_FHA_dom_sf"/>
</dbReference>
<dbReference type="SMART" id="SM00240">
    <property type="entry name" value="FHA"/>
    <property type="match status" value="1"/>
</dbReference>
<keyword evidence="3" id="KW-1185">Reference proteome</keyword>
<dbReference type="CDD" id="cd00060">
    <property type="entry name" value="FHA"/>
    <property type="match status" value="1"/>
</dbReference>
<evidence type="ECO:0000259" key="1">
    <source>
        <dbReference type="PROSITE" id="PS50006"/>
    </source>
</evidence>
<comment type="caution">
    <text evidence="2">The sequence shown here is derived from an EMBL/GenBank/DDBJ whole genome shotgun (WGS) entry which is preliminary data.</text>
</comment>
<dbReference type="Proteomes" id="UP000680038">
    <property type="component" value="Unassembled WGS sequence"/>
</dbReference>
<dbReference type="EMBL" id="CAJRAF010000002">
    <property type="protein sequence ID" value="CAG5002144.1"/>
    <property type="molecule type" value="Genomic_DNA"/>
</dbReference>
<name>A0A916JCW3_9BACT</name>
<protein>
    <recommendedName>
        <fullName evidence="1">FHA domain-containing protein</fullName>
    </recommendedName>
</protein>
<dbReference type="InterPro" id="IPR000253">
    <property type="entry name" value="FHA_dom"/>
</dbReference>
<dbReference type="Pfam" id="PF00498">
    <property type="entry name" value="FHA"/>
    <property type="match status" value="1"/>
</dbReference>
<gene>
    <name evidence="2" type="ORF">DYBT9275_02819</name>
</gene>